<dbReference type="Proteomes" id="UP000628854">
    <property type="component" value="Unassembled WGS sequence"/>
</dbReference>
<keyword evidence="3" id="KW-1185">Reference proteome</keyword>
<keyword evidence="1" id="KW-0472">Membrane</keyword>
<feature type="transmembrane region" description="Helical" evidence="1">
    <location>
        <begin position="239"/>
        <end position="262"/>
    </location>
</feature>
<feature type="transmembrane region" description="Helical" evidence="1">
    <location>
        <begin position="30"/>
        <end position="49"/>
    </location>
</feature>
<reference evidence="3" key="1">
    <citation type="journal article" date="2019" name="Int. J. Syst. Evol. Microbiol.">
        <title>The Global Catalogue of Microorganisms (GCM) 10K type strain sequencing project: providing services to taxonomists for standard genome sequencing and annotation.</title>
        <authorList>
            <consortium name="The Broad Institute Genomics Platform"/>
            <consortium name="The Broad Institute Genome Sequencing Center for Infectious Disease"/>
            <person name="Wu L."/>
            <person name="Ma J."/>
        </authorList>
    </citation>
    <scope>NUCLEOTIDE SEQUENCE [LARGE SCALE GENOMIC DNA]</scope>
    <source>
        <strain evidence="3">CGMCC 1.15928</strain>
    </source>
</reference>
<dbReference type="EMBL" id="BMKF01000002">
    <property type="protein sequence ID" value="GGB77350.1"/>
    <property type="molecule type" value="Genomic_DNA"/>
</dbReference>
<evidence type="ECO:0000313" key="3">
    <source>
        <dbReference type="Proteomes" id="UP000628854"/>
    </source>
</evidence>
<accession>A0ABQ1JX67</accession>
<proteinExistence type="predicted"/>
<gene>
    <name evidence="2" type="ORF">GCM10011503_27660</name>
</gene>
<keyword evidence="1" id="KW-1133">Transmembrane helix</keyword>
<organism evidence="2 3">
    <name type="scientific">Henriciella pelagia</name>
    <dbReference type="NCBI Taxonomy" id="1977912"/>
    <lineage>
        <taxon>Bacteria</taxon>
        <taxon>Pseudomonadati</taxon>
        <taxon>Pseudomonadota</taxon>
        <taxon>Alphaproteobacteria</taxon>
        <taxon>Hyphomonadales</taxon>
        <taxon>Hyphomonadaceae</taxon>
        <taxon>Henriciella</taxon>
    </lineage>
</organism>
<evidence type="ECO:0000313" key="2">
    <source>
        <dbReference type="EMBL" id="GGB77350.1"/>
    </source>
</evidence>
<feature type="transmembrane region" description="Helical" evidence="1">
    <location>
        <begin position="69"/>
        <end position="91"/>
    </location>
</feature>
<name>A0ABQ1JX67_9PROT</name>
<keyword evidence="1" id="KW-0812">Transmembrane</keyword>
<evidence type="ECO:0000256" key="1">
    <source>
        <dbReference type="SAM" id="Phobius"/>
    </source>
</evidence>
<dbReference type="RefSeq" id="WP_084391327.1">
    <property type="nucleotide sequence ID" value="NZ_BMKF01000002.1"/>
</dbReference>
<comment type="caution">
    <text evidence="2">The sequence shown here is derived from an EMBL/GenBank/DDBJ whole genome shotgun (WGS) entry which is preliminary data.</text>
</comment>
<protein>
    <submittedName>
        <fullName evidence="2">Uncharacterized protein</fullName>
    </submittedName>
</protein>
<sequence>MRWFEQFLSEDEIVVRDKFNRRRLISQRKWVVSFCAIALLFKADQVSLLDTFGPLDLSLLTDDHVSITMFAATSFVFFYCLLQVPAFVSNYDEYIRETFSRLRVADLRDEADTISNLGRERQQIDADMLLAEERDNELQKLRHEYFELSAGSKAAIEQIAGRERLATKLGIDASDDLNSALKKAELELRARKESLYNSKLSAESQLNEAIAKLQETTSSREQKLSLFWKTELLTDLTRIIPTAIFGLIAVYCSARAAVGWVLSVIN</sequence>